<dbReference type="InterPro" id="IPR007023">
    <property type="entry name" value="Ribosom_reg"/>
</dbReference>
<gene>
    <name evidence="7" type="ORF">PNEG_00505</name>
</gene>
<dbReference type="GO" id="GO:0042273">
    <property type="term" value="P:ribosomal large subunit biogenesis"/>
    <property type="evidence" value="ECO:0007669"/>
    <property type="project" value="EnsemblFungi"/>
</dbReference>
<keyword evidence="3 5" id="KW-0690">Ribosome biogenesis</keyword>
<comment type="function">
    <text evidence="5">Involved in ribosomal large subunit assembly.</text>
</comment>
<dbReference type="STRING" id="1069680.M7NWG5"/>
<dbReference type="AlphaFoldDB" id="M7NWG5"/>
<evidence type="ECO:0000313" key="8">
    <source>
        <dbReference type="Proteomes" id="UP000011958"/>
    </source>
</evidence>
<dbReference type="EMBL" id="AFWA02000001">
    <property type="protein sequence ID" value="EMR11491.1"/>
    <property type="molecule type" value="Genomic_DNA"/>
</dbReference>
<dbReference type="GO" id="GO:0030687">
    <property type="term" value="C:preribosome, large subunit precursor"/>
    <property type="evidence" value="ECO:0007669"/>
    <property type="project" value="EnsemblFungi"/>
</dbReference>
<sequence length="191" mass="22475">MHQNMEPSSTTNKKSIHLEFDLGNLSAFNINSLDTYSLKNNKEEYIMSFSRDSIQILVNRIFSLPKIITLNGSFIELPEPIISLPREKPIPKPRPETKWEKFAKAKGIKSKSKIDGKMTYDKNKKKWVPKWGYKGKNKNLKNQWLIEINNNNNNRDFDQRILTKSLRKERIKRNKNQNIINSNSKKKTNRN</sequence>
<keyword evidence="4 5" id="KW-0539">Nucleus</keyword>
<reference evidence="8" key="1">
    <citation type="journal article" date="2016" name="Nat. Commun.">
        <title>Genome analysis of three Pneumocystis species reveals adaptation mechanisms to life exclusively in mammalian hosts.</title>
        <authorList>
            <person name="Ma L."/>
            <person name="Chen Z."/>
            <person name="Huang D.W."/>
            <person name="Kutty G."/>
            <person name="Ishihara M."/>
            <person name="Wang H."/>
            <person name="Abouelleil A."/>
            <person name="Bishop L."/>
            <person name="Davey E."/>
            <person name="Deng R."/>
            <person name="Deng X."/>
            <person name="Fan L."/>
            <person name="Fantoni G."/>
            <person name="Fitzgerald M."/>
            <person name="Gogineni E."/>
            <person name="Goldberg J.M."/>
            <person name="Handley G."/>
            <person name="Hu X."/>
            <person name="Huber C."/>
            <person name="Jiao X."/>
            <person name="Jones K."/>
            <person name="Levin J.Z."/>
            <person name="Liu Y."/>
            <person name="Macdonald P."/>
            <person name="Melnikov A."/>
            <person name="Raley C."/>
            <person name="Sassi M."/>
            <person name="Sherman B.T."/>
            <person name="Song X."/>
            <person name="Sykes S."/>
            <person name="Tran B."/>
            <person name="Walsh L."/>
            <person name="Xia Y."/>
            <person name="Yang J."/>
            <person name="Young S."/>
            <person name="Zeng Q."/>
            <person name="Zheng X."/>
            <person name="Stephens R."/>
            <person name="Nusbaum C."/>
            <person name="Birren B.W."/>
            <person name="Azadi P."/>
            <person name="Lempicki R.A."/>
            <person name="Cuomo C.A."/>
            <person name="Kovacs J.A."/>
        </authorList>
    </citation>
    <scope>NUCLEOTIDE SEQUENCE [LARGE SCALE GENOMIC DNA]</scope>
    <source>
        <strain evidence="8">B123</strain>
    </source>
</reference>
<dbReference type="VEuPathDB" id="FungiDB:PNEG_00505"/>
<comment type="subcellular location">
    <subcellularLocation>
        <location evidence="1 5">Nucleus</location>
    </subcellularLocation>
</comment>
<evidence type="ECO:0000256" key="1">
    <source>
        <dbReference type="ARBA" id="ARBA00004123"/>
    </source>
</evidence>
<comment type="similarity">
    <text evidence="2 5">Belongs to the RRS1 family.</text>
</comment>
<dbReference type="Proteomes" id="UP000011958">
    <property type="component" value="Unassembled WGS sequence"/>
</dbReference>
<evidence type="ECO:0000256" key="5">
    <source>
        <dbReference type="RuleBase" id="RU364132"/>
    </source>
</evidence>
<dbReference type="GO" id="GO:0034399">
    <property type="term" value="C:nuclear periphery"/>
    <property type="evidence" value="ECO:0007669"/>
    <property type="project" value="EnsemblFungi"/>
</dbReference>
<evidence type="ECO:0000256" key="2">
    <source>
        <dbReference type="ARBA" id="ARBA00010077"/>
    </source>
</evidence>
<evidence type="ECO:0000256" key="6">
    <source>
        <dbReference type="SAM" id="MobiDB-lite"/>
    </source>
</evidence>
<keyword evidence="8" id="KW-1185">Reference proteome</keyword>
<organism evidence="7 8">
    <name type="scientific">Pneumocystis murina (strain B123)</name>
    <name type="common">Mouse pneumocystis pneumonia agent</name>
    <name type="synonym">Pneumocystis carinii f. sp. muris</name>
    <dbReference type="NCBI Taxonomy" id="1069680"/>
    <lineage>
        <taxon>Eukaryota</taxon>
        <taxon>Fungi</taxon>
        <taxon>Dikarya</taxon>
        <taxon>Ascomycota</taxon>
        <taxon>Taphrinomycotina</taxon>
        <taxon>Pneumocystomycetes</taxon>
        <taxon>Pneumocystaceae</taxon>
        <taxon>Pneumocystis</taxon>
    </lineage>
</organism>
<dbReference type="Pfam" id="PF04939">
    <property type="entry name" value="RRS1"/>
    <property type="match status" value="1"/>
</dbReference>
<dbReference type="GeneID" id="19894203"/>
<protein>
    <recommendedName>
        <fullName evidence="5">Ribosome biogenesis regulatory protein</fullName>
    </recommendedName>
</protein>
<dbReference type="OrthoDB" id="28455at2759"/>
<dbReference type="GO" id="GO:0000447">
    <property type="term" value="P:endonucleolytic cleavage in ITS1 to separate SSU-rRNA from 5.8S rRNA and LSU-rRNA from tricistronic rRNA transcript (SSU-rRNA, 5.8S rRNA, LSU-rRNA)"/>
    <property type="evidence" value="ECO:0007669"/>
    <property type="project" value="EnsemblFungi"/>
</dbReference>
<comment type="caution">
    <text evidence="7">The sequence shown here is derived from an EMBL/GenBank/DDBJ whole genome shotgun (WGS) entry which is preliminary data.</text>
</comment>
<evidence type="ECO:0000256" key="3">
    <source>
        <dbReference type="ARBA" id="ARBA00022517"/>
    </source>
</evidence>
<dbReference type="GO" id="GO:0000055">
    <property type="term" value="P:ribosomal large subunit export from nucleus"/>
    <property type="evidence" value="ECO:0007669"/>
    <property type="project" value="EnsemblFungi"/>
</dbReference>
<dbReference type="OMA" id="RRTDNTI"/>
<feature type="region of interest" description="Disordered" evidence="6">
    <location>
        <begin position="172"/>
        <end position="191"/>
    </location>
</feature>
<dbReference type="GO" id="GO:0005654">
    <property type="term" value="C:nucleoplasm"/>
    <property type="evidence" value="ECO:0007669"/>
    <property type="project" value="EnsemblFungi"/>
</dbReference>
<proteinExistence type="inferred from homology"/>
<dbReference type="eggNOG" id="KOG1765">
    <property type="taxonomic scope" value="Eukaryota"/>
</dbReference>
<evidence type="ECO:0000256" key="4">
    <source>
        <dbReference type="ARBA" id="ARBA00023242"/>
    </source>
</evidence>
<accession>M7NWG5</accession>
<dbReference type="RefSeq" id="XP_007872392.1">
    <property type="nucleotide sequence ID" value="XM_007874201.1"/>
</dbReference>
<name>M7NWG5_PNEMU</name>
<dbReference type="GO" id="GO:0005730">
    <property type="term" value="C:nucleolus"/>
    <property type="evidence" value="ECO:0007669"/>
    <property type="project" value="EnsemblFungi"/>
</dbReference>
<evidence type="ECO:0000313" key="7">
    <source>
        <dbReference type="EMBL" id="EMR11491.1"/>
    </source>
</evidence>